<dbReference type="RefSeq" id="XP_034253794.1">
    <property type="nucleotide sequence ID" value="XM_034397903.1"/>
</dbReference>
<dbReference type="RefSeq" id="XP_034253788.1">
    <property type="nucleotide sequence ID" value="XM_034397897.1"/>
</dbReference>
<comment type="cofactor">
    <cofactor evidence="2">
        <name>Mg(2+)</name>
        <dbReference type="ChEBI" id="CHEBI:18420"/>
    </cofactor>
</comment>
<dbReference type="SUPFAM" id="SSF46934">
    <property type="entry name" value="UBA-like"/>
    <property type="match status" value="1"/>
</dbReference>
<evidence type="ECO:0000256" key="11">
    <source>
        <dbReference type="ARBA" id="ARBA00023242"/>
    </source>
</evidence>
<dbReference type="GO" id="GO:0004518">
    <property type="term" value="F:nuclease activity"/>
    <property type="evidence" value="ECO:0007669"/>
    <property type="project" value="UniProtKB-KW"/>
</dbReference>
<dbReference type="CDD" id="cd14672">
    <property type="entry name" value="UBA_ceTYDP2_like"/>
    <property type="match status" value="1"/>
</dbReference>
<evidence type="ECO:0000256" key="2">
    <source>
        <dbReference type="ARBA" id="ARBA00001946"/>
    </source>
</evidence>
<keyword evidence="5" id="KW-0540">Nuclease</keyword>
<evidence type="ECO:0000256" key="10">
    <source>
        <dbReference type="ARBA" id="ARBA00023204"/>
    </source>
</evidence>
<dbReference type="GO" id="GO:0003697">
    <property type="term" value="F:single-stranded DNA binding"/>
    <property type="evidence" value="ECO:0007669"/>
    <property type="project" value="TreeGrafter"/>
</dbReference>
<keyword evidence="10" id="KW-0234">DNA repair</keyword>
<dbReference type="RefSeq" id="XP_034253795.1">
    <property type="nucleotide sequence ID" value="XM_034397904.1"/>
</dbReference>
<dbReference type="PANTHER" id="PTHR15822">
    <property type="entry name" value="TRAF AND TNF RECEPTOR-ASSOCIATED PROTEIN"/>
    <property type="match status" value="1"/>
</dbReference>
<gene>
    <name evidence="16 17 18 19 20 21 22" type="primary">LOC117652796</name>
</gene>
<feature type="region of interest" description="Disordered" evidence="13">
    <location>
        <begin position="369"/>
        <end position="391"/>
    </location>
</feature>
<dbReference type="InterPro" id="IPR051547">
    <property type="entry name" value="TDP2-like"/>
</dbReference>
<evidence type="ECO:0000313" key="16">
    <source>
        <dbReference type="RefSeq" id="XP_034253788.1"/>
    </source>
</evidence>
<keyword evidence="7" id="KW-0227">DNA damage</keyword>
<evidence type="ECO:0000256" key="1">
    <source>
        <dbReference type="ARBA" id="ARBA00001936"/>
    </source>
</evidence>
<dbReference type="RefSeq" id="XP_034253789.1">
    <property type="nucleotide sequence ID" value="XM_034397898.1"/>
</dbReference>
<dbReference type="RefSeq" id="XP_034253793.1">
    <property type="nucleotide sequence ID" value="XM_034397902.1"/>
</dbReference>
<keyword evidence="8" id="KW-0378">Hydrolase</keyword>
<feature type="compositionally biased region" description="Low complexity" evidence="13">
    <location>
        <begin position="369"/>
        <end position="378"/>
    </location>
</feature>
<dbReference type="CDD" id="cd09080">
    <property type="entry name" value="TDP2"/>
    <property type="match status" value="1"/>
</dbReference>
<evidence type="ECO:0000313" key="18">
    <source>
        <dbReference type="RefSeq" id="XP_034253791.1"/>
    </source>
</evidence>
<evidence type="ECO:0000313" key="17">
    <source>
        <dbReference type="RefSeq" id="XP_034253789.1"/>
    </source>
</evidence>
<dbReference type="Proteomes" id="UP000515158">
    <property type="component" value="Unplaced"/>
</dbReference>
<dbReference type="PANTHER" id="PTHR15822:SF4">
    <property type="entry name" value="TYROSYL-DNA PHOSPHODIESTERASE 2"/>
    <property type="match status" value="1"/>
</dbReference>
<evidence type="ECO:0000256" key="6">
    <source>
        <dbReference type="ARBA" id="ARBA00022723"/>
    </source>
</evidence>
<evidence type="ECO:0000313" key="15">
    <source>
        <dbReference type="Proteomes" id="UP000515158"/>
    </source>
</evidence>
<evidence type="ECO:0000313" key="21">
    <source>
        <dbReference type="RefSeq" id="XP_034253794.1"/>
    </source>
</evidence>
<dbReference type="Pfam" id="PF03372">
    <property type="entry name" value="Exo_endo_phos"/>
    <property type="match status" value="1"/>
</dbReference>
<name>A0A6P9A754_THRPL</name>
<sequence>MSDDEDIPDVKICQERVEKFAEITGTDEACAQFYLQDRKWDLERSVNAFFEAKLSGGVNLMEDHDSIGPQLVININQTVADQLSKIPPVAVPLPKPAARPMSHKDLRPSLQAPPELTFITWNIDGLNQHNLKKRTKAVCMIIFENSPDVVFLQEVIPDTFSYIESKLPEYKCIASGDGDYFTATLLRRFTVYYDSHKIIEYPSTSMGRNLLMTEAHMGSLKVTLFNTHLESTADFAAERMRQLQLCLKEVAAVANDRTVIYAGDLNLRDKELELCGGLPQNTIDLWVAGGSRPECRYTWDMTRNTNTEFAGRFKPRCRFDRAYVRQTSPPSVRPKYFGLLGLQKVFGTQSFPSDHWGIMVHFDVIVNAPSSSSSTSPSPHKKMKVEIEELD</sequence>
<dbReference type="AlphaFoldDB" id="A0A6P9A754"/>
<keyword evidence="9" id="KW-0460">Magnesium</keyword>
<protein>
    <recommendedName>
        <fullName evidence="4">Tyrosyl-DNA phosphodiesterase 2</fullName>
    </recommendedName>
    <alternativeName>
        <fullName evidence="12">5'-tyrosyl-DNA phosphodiesterase</fullName>
    </alternativeName>
</protein>
<comment type="subcellular location">
    <subcellularLocation>
        <location evidence="3">Nucleus</location>
        <location evidence="3">PML body</location>
    </subcellularLocation>
</comment>
<evidence type="ECO:0000256" key="8">
    <source>
        <dbReference type="ARBA" id="ARBA00022801"/>
    </source>
</evidence>
<dbReference type="GO" id="GO:0005737">
    <property type="term" value="C:cytoplasm"/>
    <property type="evidence" value="ECO:0007669"/>
    <property type="project" value="TreeGrafter"/>
</dbReference>
<dbReference type="Gene3D" id="3.60.10.10">
    <property type="entry name" value="Endonuclease/exonuclease/phosphatase"/>
    <property type="match status" value="1"/>
</dbReference>
<evidence type="ECO:0000256" key="5">
    <source>
        <dbReference type="ARBA" id="ARBA00022722"/>
    </source>
</evidence>
<dbReference type="InterPro" id="IPR036691">
    <property type="entry name" value="Endo/exonu/phosph_ase_sf"/>
</dbReference>
<reference evidence="16 17" key="1">
    <citation type="submission" date="2025-04" db="UniProtKB">
        <authorList>
            <consortium name="RefSeq"/>
        </authorList>
    </citation>
    <scope>IDENTIFICATION</scope>
    <source>
        <tissue evidence="16 17">Total insect</tissue>
    </source>
</reference>
<evidence type="ECO:0000256" key="13">
    <source>
        <dbReference type="SAM" id="MobiDB-lite"/>
    </source>
</evidence>
<dbReference type="GO" id="GO:0046872">
    <property type="term" value="F:metal ion binding"/>
    <property type="evidence" value="ECO:0007669"/>
    <property type="project" value="UniProtKB-KW"/>
</dbReference>
<feature type="domain" description="Endonuclease/exonuclease/phosphatase" evidence="14">
    <location>
        <begin position="119"/>
        <end position="355"/>
    </location>
</feature>
<dbReference type="GO" id="GO:0070260">
    <property type="term" value="F:5'-tyrosyl-DNA phosphodiesterase activity"/>
    <property type="evidence" value="ECO:0007669"/>
    <property type="project" value="TreeGrafter"/>
</dbReference>
<evidence type="ECO:0000256" key="4">
    <source>
        <dbReference type="ARBA" id="ARBA00017870"/>
    </source>
</evidence>
<dbReference type="SUPFAM" id="SSF56219">
    <property type="entry name" value="DNase I-like"/>
    <property type="match status" value="1"/>
</dbReference>
<keyword evidence="15" id="KW-1185">Reference proteome</keyword>
<dbReference type="RefSeq" id="XP_034253791.1">
    <property type="nucleotide sequence ID" value="XM_034397900.1"/>
</dbReference>
<dbReference type="KEGG" id="tpal:117652796"/>
<dbReference type="InterPro" id="IPR009060">
    <property type="entry name" value="UBA-like_sf"/>
</dbReference>
<evidence type="ECO:0000256" key="7">
    <source>
        <dbReference type="ARBA" id="ARBA00022763"/>
    </source>
</evidence>
<comment type="cofactor">
    <cofactor evidence="1">
        <name>Mn(2+)</name>
        <dbReference type="ChEBI" id="CHEBI:29035"/>
    </cofactor>
</comment>
<dbReference type="OrthoDB" id="9975959at2759"/>
<evidence type="ECO:0000256" key="12">
    <source>
        <dbReference type="ARBA" id="ARBA00031304"/>
    </source>
</evidence>
<accession>A0A6P9A754</accession>
<organism evidence="16">
    <name type="scientific">Thrips palmi</name>
    <name type="common">Melon thrips</name>
    <dbReference type="NCBI Taxonomy" id="161013"/>
    <lineage>
        <taxon>Eukaryota</taxon>
        <taxon>Metazoa</taxon>
        <taxon>Ecdysozoa</taxon>
        <taxon>Arthropoda</taxon>
        <taxon>Hexapoda</taxon>
        <taxon>Insecta</taxon>
        <taxon>Pterygota</taxon>
        <taxon>Neoptera</taxon>
        <taxon>Paraneoptera</taxon>
        <taxon>Thysanoptera</taxon>
        <taxon>Terebrantia</taxon>
        <taxon>Thripoidea</taxon>
        <taxon>Thripidae</taxon>
        <taxon>Thrips</taxon>
    </lineage>
</organism>
<dbReference type="FunFam" id="3.60.10.10:FF:000024">
    <property type="entry name" value="Tyrosyl-DNA phosphodiesterase 2"/>
    <property type="match status" value="1"/>
</dbReference>
<proteinExistence type="predicted"/>
<dbReference type="RefSeq" id="XP_034253792.1">
    <property type="nucleotide sequence ID" value="XM_034397901.1"/>
</dbReference>
<dbReference type="GO" id="GO:0016605">
    <property type="term" value="C:PML body"/>
    <property type="evidence" value="ECO:0007669"/>
    <property type="project" value="UniProtKB-SubCell"/>
</dbReference>
<keyword evidence="11" id="KW-0539">Nucleus</keyword>
<dbReference type="Gene3D" id="1.10.8.10">
    <property type="entry name" value="DNA helicase RuvA subunit, C-terminal domain"/>
    <property type="match status" value="1"/>
</dbReference>
<evidence type="ECO:0000259" key="14">
    <source>
        <dbReference type="Pfam" id="PF03372"/>
    </source>
</evidence>
<evidence type="ECO:0000313" key="22">
    <source>
        <dbReference type="RefSeq" id="XP_034253795.1"/>
    </source>
</evidence>
<evidence type="ECO:0000256" key="9">
    <source>
        <dbReference type="ARBA" id="ARBA00022842"/>
    </source>
</evidence>
<dbReference type="InterPro" id="IPR005135">
    <property type="entry name" value="Endo/exonuclease/phosphatase"/>
</dbReference>
<dbReference type="GeneID" id="117652796"/>
<evidence type="ECO:0000313" key="19">
    <source>
        <dbReference type="RefSeq" id="XP_034253792.1"/>
    </source>
</evidence>
<evidence type="ECO:0000313" key="20">
    <source>
        <dbReference type="RefSeq" id="XP_034253793.1"/>
    </source>
</evidence>
<dbReference type="Pfam" id="PF14555">
    <property type="entry name" value="UBA_4"/>
    <property type="match status" value="1"/>
</dbReference>
<keyword evidence="6" id="KW-0479">Metal-binding</keyword>
<dbReference type="GO" id="GO:0006302">
    <property type="term" value="P:double-strand break repair"/>
    <property type="evidence" value="ECO:0007669"/>
    <property type="project" value="TreeGrafter"/>
</dbReference>
<evidence type="ECO:0000256" key="3">
    <source>
        <dbReference type="ARBA" id="ARBA00004322"/>
    </source>
</evidence>